<accession>A0A1X7I9P5</accession>
<dbReference type="InterPro" id="IPR009081">
    <property type="entry name" value="PP-bd_ACP"/>
</dbReference>
<dbReference type="OrthoDB" id="6370703at2"/>
<sequence length="94" mass="10978">MLRREELHHKLVILMRDKFNLPQETLAESMRLNEDLRIDSVMIIQLIVYIELELGLEVPDETLDPRIFATISSVLDFMMELTPVTLPEELEGAR</sequence>
<gene>
    <name evidence="1" type="ORF">SAMN06295960_0252</name>
</gene>
<dbReference type="EMBL" id="FXAZ01000001">
    <property type="protein sequence ID" value="SMG11308.1"/>
    <property type="molecule type" value="Genomic_DNA"/>
</dbReference>
<reference evidence="1 2" key="1">
    <citation type="submission" date="2017-04" db="EMBL/GenBank/DDBJ databases">
        <authorList>
            <person name="Afonso C.L."/>
            <person name="Miller P.J."/>
            <person name="Scott M.A."/>
            <person name="Spackman E."/>
            <person name="Goraichik I."/>
            <person name="Dimitrov K.M."/>
            <person name="Suarez D.L."/>
            <person name="Swayne D.E."/>
        </authorList>
    </citation>
    <scope>NUCLEOTIDE SEQUENCE [LARGE SCALE GENOMIC DNA]</scope>
    <source>
        <strain evidence="1 2">11</strain>
    </source>
</reference>
<proteinExistence type="predicted"/>
<protein>
    <submittedName>
        <fullName evidence="1">Acyl carrier protein</fullName>
    </submittedName>
</protein>
<evidence type="ECO:0000313" key="1">
    <source>
        <dbReference type="EMBL" id="SMG11308.1"/>
    </source>
</evidence>
<dbReference type="Proteomes" id="UP000193834">
    <property type="component" value="Unassembled WGS sequence"/>
</dbReference>
<dbReference type="PROSITE" id="PS50075">
    <property type="entry name" value="CARRIER"/>
    <property type="match status" value="1"/>
</dbReference>
<dbReference type="Gene3D" id="1.10.1200.10">
    <property type="entry name" value="ACP-like"/>
    <property type="match status" value="1"/>
</dbReference>
<dbReference type="SUPFAM" id="SSF47336">
    <property type="entry name" value="ACP-like"/>
    <property type="match status" value="1"/>
</dbReference>
<dbReference type="RefSeq" id="WP_085492542.1">
    <property type="nucleotide sequence ID" value="NZ_FXAZ01000001.1"/>
</dbReference>
<keyword evidence="2" id="KW-1185">Reference proteome</keyword>
<evidence type="ECO:0000313" key="2">
    <source>
        <dbReference type="Proteomes" id="UP000193834"/>
    </source>
</evidence>
<organism evidence="1 2">
    <name type="scientific">Paenibacillus aquistagni</name>
    <dbReference type="NCBI Taxonomy" id="1852522"/>
    <lineage>
        <taxon>Bacteria</taxon>
        <taxon>Bacillati</taxon>
        <taxon>Bacillota</taxon>
        <taxon>Bacilli</taxon>
        <taxon>Bacillales</taxon>
        <taxon>Paenibacillaceae</taxon>
        <taxon>Paenibacillus</taxon>
    </lineage>
</organism>
<dbReference type="STRING" id="1852522.SAMN06295960_0252"/>
<dbReference type="InterPro" id="IPR036736">
    <property type="entry name" value="ACP-like_sf"/>
</dbReference>
<dbReference type="AlphaFoldDB" id="A0A1X7I9P5"/>
<name>A0A1X7I9P5_9BACL</name>
<dbReference type="Pfam" id="PF00550">
    <property type="entry name" value="PP-binding"/>
    <property type="match status" value="1"/>
</dbReference>